<dbReference type="GO" id="GO:0030313">
    <property type="term" value="C:cell envelope"/>
    <property type="evidence" value="ECO:0007669"/>
    <property type="project" value="UniProtKB-SubCell"/>
</dbReference>
<name>A0A6J4TMV4_9SPHN</name>
<evidence type="ECO:0000313" key="3">
    <source>
        <dbReference type="EMBL" id="CAA9527633.1"/>
    </source>
</evidence>
<dbReference type="EMBL" id="CADCWA010000163">
    <property type="protein sequence ID" value="CAA9527633.1"/>
    <property type="molecule type" value="Genomic_DNA"/>
</dbReference>
<organism evidence="3">
    <name type="scientific">uncultured Sphingomonas sp</name>
    <dbReference type="NCBI Taxonomy" id="158754"/>
    <lineage>
        <taxon>Bacteria</taxon>
        <taxon>Pseudomonadati</taxon>
        <taxon>Pseudomonadota</taxon>
        <taxon>Alphaproteobacteria</taxon>
        <taxon>Sphingomonadales</taxon>
        <taxon>Sphingomonadaceae</taxon>
        <taxon>Sphingomonas</taxon>
        <taxon>environmental samples</taxon>
    </lineage>
</organism>
<dbReference type="Gene3D" id="1.10.287.470">
    <property type="entry name" value="Helix hairpin bin"/>
    <property type="match status" value="1"/>
</dbReference>
<gene>
    <name evidence="3" type="ORF">AVDCRST_MAG31-2076</name>
</gene>
<dbReference type="InterPro" id="IPR050465">
    <property type="entry name" value="UPF0194_transport"/>
</dbReference>
<protein>
    <submittedName>
        <fullName evidence="3">Uncharacterized protein</fullName>
    </submittedName>
</protein>
<dbReference type="PANTHER" id="PTHR32347">
    <property type="entry name" value="EFFLUX SYSTEM COMPONENT YKNX-RELATED"/>
    <property type="match status" value="1"/>
</dbReference>
<dbReference type="AlphaFoldDB" id="A0A6J4TMV4"/>
<comment type="subcellular location">
    <subcellularLocation>
        <location evidence="1">Cell envelope</location>
    </subcellularLocation>
</comment>
<dbReference type="SUPFAM" id="SSF111369">
    <property type="entry name" value="HlyD-like secretion proteins"/>
    <property type="match status" value="1"/>
</dbReference>
<reference evidence="3" key="1">
    <citation type="submission" date="2020-02" db="EMBL/GenBank/DDBJ databases">
        <authorList>
            <person name="Meier V. D."/>
        </authorList>
    </citation>
    <scope>NUCLEOTIDE SEQUENCE</scope>
    <source>
        <strain evidence="3">AVDCRST_MAG31</strain>
    </source>
</reference>
<evidence type="ECO:0000256" key="2">
    <source>
        <dbReference type="ARBA" id="ARBA00023054"/>
    </source>
</evidence>
<accession>A0A6J4TMV4</accession>
<evidence type="ECO:0000256" key="1">
    <source>
        <dbReference type="ARBA" id="ARBA00004196"/>
    </source>
</evidence>
<sequence length="80" mass="8292">MAGAGVVEPSSEVIDIRTALSGQVTAVLVRPGDYVTRGQPLFRVDERGVRARLGGAEAAIREASAAISEARAAESTAARR</sequence>
<keyword evidence="2" id="KW-0175">Coiled coil</keyword>
<dbReference type="RefSeq" id="WP_294170419.1">
    <property type="nucleotide sequence ID" value="NZ_CADCWA010000163.1"/>
</dbReference>
<dbReference type="Gene3D" id="2.40.50.100">
    <property type="match status" value="1"/>
</dbReference>
<proteinExistence type="predicted"/>